<comment type="caution">
    <text evidence="12">The sequence shown here is derived from an EMBL/GenBank/DDBJ whole genome shotgun (WGS) entry which is preliminary data.</text>
</comment>
<dbReference type="InterPro" id="IPR014721">
    <property type="entry name" value="Ribsml_uS5_D2-typ_fold_subgr"/>
</dbReference>
<dbReference type="PRINTS" id="PR00418">
    <property type="entry name" value="TPI2FAMILY"/>
</dbReference>
<dbReference type="SUPFAM" id="SSF56719">
    <property type="entry name" value="Type II DNA topoisomerase"/>
    <property type="match status" value="1"/>
</dbReference>
<dbReference type="InterPro" id="IPR003594">
    <property type="entry name" value="HATPase_dom"/>
</dbReference>
<dbReference type="InterPro" id="IPR013759">
    <property type="entry name" value="Topo_IIA_B_C"/>
</dbReference>
<dbReference type="NCBIfam" id="TIGR01055">
    <property type="entry name" value="parE_Gneg"/>
    <property type="match status" value="1"/>
</dbReference>
<keyword evidence="13" id="KW-1185">Reference proteome</keyword>
<evidence type="ECO:0000256" key="2">
    <source>
        <dbReference type="ARBA" id="ARBA00001946"/>
    </source>
</evidence>
<keyword evidence="6" id="KW-0460">Magnesium</keyword>
<comment type="function">
    <text evidence="10">Topoisomerase IV is essential for chromosome segregation. It relaxes supercoiled DNA. Performs the decatenation events required during the replication of a circular DNA molecule.</text>
</comment>
<keyword evidence="9 10" id="KW-0413">Isomerase</keyword>
<dbReference type="InterPro" id="IPR002288">
    <property type="entry name" value="DNA_gyrase_B_C"/>
</dbReference>
<comment type="subunit">
    <text evidence="10">Heterotetramer composed of ParC and ParE.</text>
</comment>
<dbReference type="CDD" id="cd00822">
    <property type="entry name" value="TopoII_Trans_DNA_gyrase"/>
    <property type="match status" value="1"/>
</dbReference>
<sequence length="631" mass="70347">MTDQQYNADSIEVLTGLEPVQRRPGMYTDTTRPNHLGQEVIDNSVDEALAGHADLVHVILHEDQSLEVTDNGRGMPVDIHPEEGVSGVELILCRLHAGGKFSNKNYQFSGGLHGVGISVVNALSSRVDVAVRRDGNVYEIAFEHGNKVSELAITGTVGKRNTGTRVRFWPAPDYFDSPKFSVSRMLHVLKAKAVLCPGLTIKFDDKVNNQSYQWCYQAGIRDYLMDAVKDMVALPDQPFVGSLSASHEAVEWAVLWLPEGGELVTESYVNLIPTAQGGTHVNGLRQGLLEALRDFCEFRNLLPRGIKLTPEDVWDRCSYILSLKMQEPQFAGQTKEKLSSRQAVAFISGVVKDAFSLWLNEHTDIAEQLAEFCINNAQKRLRAAKKIIRKKVTAGPALPGKLSDCSSQDLNRTELFFVEGDSAGGSAKQARDREFQAVMPLRGKILNTWEVESEQILGSQEVHDISVAIGMDPNSADLSQLRYGKICILADADSDGLHIATLLCALFMRHFRPLVEAGHIYVAMPPLYRIDCGKEVFYALDEDEKKGILDRLEAEKKRSKINVQRFKGLGEMNPLQLRETTIDPNTRRLVQLTIDDLVQTMEMMDMLLAKKRATDRKDWLEMKGDRAIVAV</sequence>
<protein>
    <recommendedName>
        <fullName evidence="10">DNA topoisomerase 4 subunit B</fullName>
        <ecNumber evidence="10">5.6.2.2</ecNumber>
    </recommendedName>
    <alternativeName>
        <fullName evidence="10">Topoisomerase IV subunit B</fullName>
    </alternativeName>
</protein>
<dbReference type="Pfam" id="PF00204">
    <property type="entry name" value="DNA_gyraseB"/>
    <property type="match status" value="1"/>
</dbReference>
<evidence type="ECO:0000313" key="13">
    <source>
        <dbReference type="Proteomes" id="UP001257909"/>
    </source>
</evidence>
<dbReference type="InterPro" id="IPR036890">
    <property type="entry name" value="HATPase_C_sf"/>
</dbReference>
<gene>
    <name evidence="10" type="primary">parE</name>
    <name evidence="12" type="ORF">J2W69_001051</name>
</gene>
<dbReference type="Pfam" id="PF02518">
    <property type="entry name" value="HATPase_c"/>
    <property type="match status" value="1"/>
</dbReference>
<dbReference type="EC" id="5.6.2.2" evidence="10"/>
<evidence type="ECO:0000256" key="8">
    <source>
        <dbReference type="ARBA" id="ARBA00023125"/>
    </source>
</evidence>
<keyword evidence="7 10" id="KW-0799">Topoisomerase</keyword>
<dbReference type="SUPFAM" id="SSF55874">
    <property type="entry name" value="ATPase domain of HSP90 chaperone/DNA topoisomerase II/histidine kinase"/>
    <property type="match status" value="1"/>
</dbReference>
<dbReference type="Pfam" id="PF01751">
    <property type="entry name" value="Toprim"/>
    <property type="match status" value="1"/>
</dbReference>
<dbReference type="EMBL" id="JAVDWR010000002">
    <property type="protein sequence ID" value="MDR7120122.1"/>
    <property type="molecule type" value="Genomic_DNA"/>
</dbReference>
<evidence type="ECO:0000313" key="12">
    <source>
        <dbReference type="EMBL" id="MDR7120122.1"/>
    </source>
</evidence>
<dbReference type="InterPro" id="IPR005737">
    <property type="entry name" value="TopoIV_B_Gneg"/>
</dbReference>
<evidence type="ECO:0000256" key="5">
    <source>
        <dbReference type="ARBA" id="ARBA00022840"/>
    </source>
</evidence>
<keyword evidence="4 10" id="KW-0547">Nucleotide-binding</keyword>
<feature type="binding site" evidence="10">
    <location>
        <begin position="111"/>
        <end position="117"/>
    </location>
    <ligand>
        <name>ATP</name>
        <dbReference type="ChEBI" id="CHEBI:30616"/>
    </ligand>
</feature>
<dbReference type="Pfam" id="PF00986">
    <property type="entry name" value="DNA_gyraseB_C"/>
    <property type="match status" value="1"/>
</dbReference>
<evidence type="ECO:0000256" key="10">
    <source>
        <dbReference type="HAMAP-Rule" id="MF_00938"/>
    </source>
</evidence>
<dbReference type="SMART" id="SM00433">
    <property type="entry name" value="TOP2c"/>
    <property type="match status" value="1"/>
</dbReference>
<dbReference type="PANTHER" id="PTHR45866:SF4">
    <property type="entry name" value="DNA TOPOISOMERASE 4 SUBUNIT B"/>
    <property type="match status" value="1"/>
</dbReference>
<dbReference type="Gene3D" id="3.30.565.10">
    <property type="entry name" value="Histidine kinase-like ATPase, C-terminal domain"/>
    <property type="match status" value="1"/>
</dbReference>
<keyword evidence="3" id="KW-0479">Metal-binding</keyword>
<dbReference type="GO" id="GO:0016853">
    <property type="term" value="F:isomerase activity"/>
    <property type="evidence" value="ECO:0007669"/>
    <property type="project" value="UniProtKB-KW"/>
</dbReference>
<evidence type="ECO:0000256" key="1">
    <source>
        <dbReference type="ARBA" id="ARBA00000185"/>
    </source>
</evidence>
<feature type="site" description="Interaction with DNA" evidence="10">
    <location>
        <position position="498"/>
    </location>
</feature>
<feature type="site" description="Interaction with DNA" evidence="10">
    <location>
        <position position="447"/>
    </location>
</feature>
<proteinExistence type="inferred from homology"/>
<dbReference type="InterPro" id="IPR013760">
    <property type="entry name" value="Topo_IIA-like_dom_sf"/>
</dbReference>
<dbReference type="SUPFAM" id="SSF54211">
    <property type="entry name" value="Ribosomal protein S5 domain 2-like"/>
    <property type="match status" value="1"/>
</dbReference>
<dbReference type="InterPro" id="IPR013506">
    <property type="entry name" value="Topo_IIA_bsu_dom2"/>
</dbReference>
<feature type="site" description="Interaction with DNA" evidence="10">
    <location>
        <position position="616"/>
    </location>
</feature>
<dbReference type="PRINTS" id="PR01098">
    <property type="entry name" value="TOPISMRASE4B"/>
</dbReference>
<dbReference type="CDD" id="cd16928">
    <property type="entry name" value="HATPase_GyrB-like"/>
    <property type="match status" value="1"/>
</dbReference>
<feature type="binding site" evidence="10">
    <location>
        <position position="6"/>
    </location>
    <ligand>
        <name>ATP</name>
        <dbReference type="ChEBI" id="CHEBI:30616"/>
    </ligand>
</feature>
<dbReference type="PANTHER" id="PTHR45866">
    <property type="entry name" value="DNA GYRASE/TOPOISOMERASE SUBUNIT B"/>
    <property type="match status" value="1"/>
</dbReference>
<evidence type="ECO:0000256" key="3">
    <source>
        <dbReference type="ARBA" id="ARBA00022723"/>
    </source>
</evidence>
<organism evidence="12 13">
    <name type="scientific">Rheinheimera soli</name>
    <dbReference type="NCBI Taxonomy" id="443616"/>
    <lineage>
        <taxon>Bacteria</taxon>
        <taxon>Pseudomonadati</taxon>
        <taxon>Pseudomonadota</taxon>
        <taxon>Gammaproteobacteria</taxon>
        <taxon>Chromatiales</taxon>
        <taxon>Chromatiaceae</taxon>
        <taxon>Rheinheimera</taxon>
    </lineage>
</organism>
<feature type="binding site" evidence="10">
    <location>
        <position position="43"/>
    </location>
    <ligand>
        <name>ATP</name>
        <dbReference type="ChEBI" id="CHEBI:30616"/>
    </ligand>
</feature>
<evidence type="ECO:0000256" key="4">
    <source>
        <dbReference type="ARBA" id="ARBA00022741"/>
    </source>
</evidence>
<feature type="domain" description="Toprim" evidence="11">
    <location>
        <begin position="413"/>
        <end position="526"/>
    </location>
</feature>
<feature type="binding site" evidence="10">
    <location>
        <position position="70"/>
    </location>
    <ligand>
        <name>ATP</name>
        <dbReference type="ChEBI" id="CHEBI:30616"/>
    </ligand>
</feature>
<dbReference type="HAMAP" id="MF_00938">
    <property type="entry name" value="ParE_type1"/>
    <property type="match status" value="1"/>
</dbReference>
<dbReference type="InterPro" id="IPR020568">
    <property type="entry name" value="Ribosomal_Su5_D2-typ_SF"/>
</dbReference>
<reference evidence="12 13" key="1">
    <citation type="submission" date="2023-07" db="EMBL/GenBank/DDBJ databases">
        <title>Sorghum-associated microbial communities from plants grown in Nebraska, USA.</title>
        <authorList>
            <person name="Schachtman D."/>
        </authorList>
    </citation>
    <scope>NUCLEOTIDE SEQUENCE [LARGE SCALE GENOMIC DNA]</scope>
    <source>
        <strain evidence="12 13">4138</strain>
    </source>
</reference>
<accession>A0ABU1VWR6</accession>
<dbReference type="PROSITE" id="PS50880">
    <property type="entry name" value="TOPRIM"/>
    <property type="match status" value="1"/>
</dbReference>
<keyword evidence="5 10" id="KW-0067">ATP-binding</keyword>
<keyword evidence="8 10" id="KW-0238">DNA-binding</keyword>
<dbReference type="InterPro" id="IPR001241">
    <property type="entry name" value="Topo_IIA"/>
</dbReference>
<comment type="cofactor">
    <cofactor evidence="2">
        <name>Mg(2+)</name>
        <dbReference type="ChEBI" id="CHEBI:18420"/>
    </cofactor>
</comment>
<dbReference type="Gene3D" id="3.40.50.670">
    <property type="match status" value="1"/>
</dbReference>
<comment type="similarity">
    <text evidence="10">Belongs to the type II topoisomerase family. ParE type 1 subfamily.</text>
</comment>
<dbReference type="InterPro" id="IPR006171">
    <property type="entry name" value="TOPRIM_dom"/>
</dbReference>
<dbReference type="Gene3D" id="3.30.230.10">
    <property type="match status" value="1"/>
</dbReference>
<dbReference type="SMART" id="SM00387">
    <property type="entry name" value="HATPase_c"/>
    <property type="match status" value="1"/>
</dbReference>
<evidence type="ECO:0000259" key="11">
    <source>
        <dbReference type="PROSITE" id="PS50880"/>
    </source>
</evidence>
<evidence type="ECO:0000256" key="6">
    <source>
        <dbReference type="ARBA" id="ARBA00022842"/>
    </source>
</evidence>
<feature type="binding site" evidence="10">
    <location>
        <position position="335"/>
    </location>
    <ligand>
        <name>ATP</name>
        <dbReference type="ChEBI" id="CHEBI:30616"/>
    </ligand>
</feature>
<dbReference type="Proteomes" id="UP001257909">
    <property type="component" value="Unassembled WGS sequence"/>
</dbReference>
<comment type="catalytic activity">
    <reaction evidence="1 10">
        <text>ATP-dependent breakage, passage and rejoining of double-stranded DNA.</text>
        <dbReference type="EC" id="5.6.2.2"/>
    </reaction>
</comment>
<dbReference type="RefSeq" id="WP_008897669.1">
    <property type="nucleotide sequence ID" value="NZ_JAVDWR010000002.1"/>
</dbReference>
<name>A0ABU1VWR6_9GAMM</name>
<evidence type="ECO:0000256" key="7">
    <source>
        <dbReference type="ARBA" id="ARBA00023029"/>
    </source>
</evidence>
<evidence type="ECO:0000256" key="9">
    <source>
        <dbReference type="ARBA" id="ARBA00023235"/>
    </source>
</evidence>